<accession>A0A2P5DCN4</accession>
<evidence type="ECO:0000313" key="3">
    <source>
        <dbReference type="Proteomes" id="UP000237000"/>
    </source>
</evidence>
<dbReference type="InParanoid" id="A0A2P5DCN4"/>
<keyword evidence="1" id="KW-0472">Membrane</keyword>
<dbReference type="Proteomes" id="UP000237000">
    <property type="component" value="Unassembled WGS sequence"/>
</dbReference>
<dbReference type="AlphaFoldDB" id="A0A2P5DCN4"/>
<keyword evidence="1" id="KW-1133">Transmembrane helix</keyword>
<reference evidence="3" key="1">
    <citation type="submission" date="2016-06" db="EMBL/GenBank/DDBJ databases">
        <title>Parallel loss of symbiosis genes in relatives of nitrogen-fixing non-legume Parasponia.</title>
        <authorList>
            <person name="Van Velzen R."/>
            <person name="Holmer R."/>
            <person name="Bu F."/>
            <person name="Rutten L."/>
            <person name="Van Zeijl A."/>
            <person name="Liu W."/>
            <person name="Santuari L."/>
            <person name="Cao Q."/>
            <person name="Sharma T."/>
            <person name="Shen D."/>
            <person name="Roswanjaya Y."/>
            <person name="Wardhani T."/>
            <person name="Kalhor M.S."/>
            <person name="Jansen J."/>
            <person name="Van den Hoogen J."/>
            <person name="Gungor B."/>
            <person name="Hartog M."/>
            <person name="Hontelez J."/>
            <person name="Verver J."/>
            <person name="Yang W.-C."/>
            <person name="Schijlen E."/>
            <person name="Repin R."/>
            <person name="Schilthuizen M."/>
            <person name="Schranz E."/>
            <person name="Heidstra R."/>
            <person name="Miyata K."/>
            <person name="Fedorova E."/>
            <person name="Kohlen W."/>
            <person name="Bisseling T."/>
            <person name="Smit S."/>
            <person name="Geurts R."/>
        </authorList>
    </citation>
    <scope>NUCLEOTIDE SEQUENCE [LARGE SCALE GENOMIC DNA]</scope>
    <source>
        <strain evidence="3">cv. RG33-2</strain>
    </source>
</reference>
<gene>
    <name evidence="2" type="ORF">TorRG33x02_255590</name>
</gene>
<dbReference type="OrthoDB" id="2126698at2759"/>
<evidence type="ECO:0000256" key="1">
    <source>
        <dbReference type="SAM" id="Phobius"/>
    </source>
</evidence>
<feature type="transmembrane region" description="Helical" evidence="1">
    <location>
        <begin position="36"/>
        <end position="55"/>
    </location>
</feature>
<keyword evidence="1" id="KW-0812">Transmembrane</keyword>
<proteinExistence type="predicted"/>
<organism evidence="2 3">
    <name type="scientific">Trema orientale</name>
    <name type="common">Charcoal tree</name>
    <name type="synonym">Celtis orientalis</name>
    <dbReference type="NCBI Taxonomy" id="63057"/>
    <lineage>
        <taxon>Eukaryota</taxon>
        <taxon>Viridiplantae</taxon>
        <taxon>Streptophyta</taxon>
        <taxon>Embryophyta</taxon>
        <taxon>Tracheophyta</taxon>
        <taxon>Spermatophyta</taxon>
        <taxon>Magnoliopsida</taxon>
        <taxon>eudicotyledons</taxon>
        <taxon>Gunneridae</taxon>
        <taxon>Pentapetalae</taxon>
        <taxon>rosids</taxon>
        <taxon>fabids</taxon>
        <taxon>Rosales</taxon>
        <taxon>Cannabaceae</taxon>
        <taxon>Trema</taxon>
    </lineage>
</organism>
<sequence>MTIEQMMEHRRESERGSERNFELEIRKNLEAFVNLVAYYFLGILVDNVLGFWLDLREKGI</sequence>
<evidence type="ECO:0000313" key="2">
    <source>
        <dbReference type="EMBL" id="PON71056.1"/>
    </source>
</evidence>
<protein>
    <submittedName>
        <fullName evidence="2">Uncharacterized protein</fullName>
    </submittedName>
</protein>
<name>A0A2P5DCN4_TREOI</name>
<dbReference type="EMBL" id="JXTC01000279">
    <property type="protein sequence ID" value="PON71056.1"/>
    <property type="molecule type" value="Genomic_DNA"/>
</dbReference>
<keyword evidence="3" id="KW-1185">Reference proteome</keyword>
<comment type="caution">
    <text evidence="2">The sequence shown here is derived from an EMBL/GenBank/DDBJ whole genome shotgun (WGS) entry which is preliminary data.</text>
</comment>